<dbReference type="EMBL" id="LQPE01000097">
    <property type="protein sequence ID" value="ORW04866.1"/>
    <property type="molecule type" value="Genomic_DNA"/>
</dbReference>
<proteinExistence type="predicted"/>
<dbReference type="AlphaFoldDB" id="A0A1X1Y1F3"/>
<dbReference type="RefSeq" id="WP_084024856.1">
    <property type="nucleotide sequence ID" value="NZ_LQPE01000097.1"/>
</dbReference>
<evidence type="ECO:0000313" key="1">
    <source>
        <dbReference type="EMBL" id="ORW04866.1"/>
    </source>
</evidence>
<reference evidence="1 2" key="1">
    <citation type="submission" date="2016-01" db="EMBL/GenBank/DDBJ databases">
        <title>The new phylogeny of the genus Mycobacterium.</title>
        <authorList>
            <person name="Tarcisio F."/>
            <person name="Conor M."/>
            <person name="Antonella G."/>
            <person name="Elisabetta G."/>
            <person name="Giulia F.S."/>
            <person name="Sara T."/>
            <person name="Anna F."/>
            <person name="Clotilde B."/>
            <person name="Roberto B."/>
            <person name="Veronica D.S."/>
            <person name="Fabio R."/>
            <person name="Monica P."/>
            <person name="Olivier J."/>
            <person name="Enrico T."/>
            <person name="Nicola S."/>
        </authorList>
    </citation>
    <scope>NUCLEOTIDE SEQUENCE [LARGE SCALE GENOMIC DNA]</scope>
    <source>
        <strain evidence="1 2">DSM 45166</strain>
    </source>
</reference>
<dbReference type="Proteomes" id="UP000193487">
    <property type="component" value="Unassembled WGS sequence"/>
</dbReference>
<comment type="caution">
    <text evidence="1">The sequence shown here is derived from an EMBL/GenBank/DDBJ whole genome shotgun (WGS) entry which is preliminary data.</text>
</comment>
<protein>
    <submittedName>
        <fullName evidence="1">Uncharacterized protein</fullName>
    </submittedName>
</protein>
<gene>
    <name evidence="1" type="ORF">AWC14_02400</name>
</gene>
<organism evidence="1 2">
    <name type="scientific">Mycobacterium kyorinense</name>
    <dbReference type="NCBI Taxonomy" id="487514"/>
    <lineage>
        <taxon>Bacteria</taxon>
        <taxon>Bacillati</taxon>
        <taxon>Actinomycetota</taxon>
        <taxon>Actinomycetes</taxon>
        <taxon>Mycobacteriales</taxon>
        <taxon>Mycobacteriaceae</taxon>
        <taxon>Mycobacterium</taxon>
    </lineage>
</organism>
<keyword evidence="2" id="KW-1185">Reference proteome</keyword>
<name>A0A1X1Y1F3_9MYCO</name>
<sequence>MCELAGQQITPEQWGGQDCAQFFTVDVADAHGAAAVWIADPLRYHADFLGAHTWSVIAGADGRLVPQAAKLAVELLAERLAAEAGIITTVVHAVGLETSPAGPAFAVIVHAPYTAGESFDQWLQRCGWPIMATVINITDPGTYNSQYLYREVAQRVSVHQPG</sequence>
<evidence type="ECO:0000313" key="2">
    <source>
        <dbReference type="Proteomes" id="UP000193487"/>
    </source>
</evidence>
<accession>A0A1X1Y1F3</accession>